<dbReference type="STRING" id="1802610.A2W32_00740"/>
<dbReference type="GO" id="GO:0005524">
    <property type="term" value="F:ATP binding"/>
    <property type="evidence" value="ECO:0007669"/>
    <property type="project" value="InterPro"/>
</dbReference>
<accession>A0A1F4UX39</accession>
<sequence length="540" mass="60806">MLYILKSGAINGISTINASVEVDISERGMPYFDIIGLGNKSIEESKLRVKTAIQNSGFVFPNKKITVNLTPADIPKQGSFYDFPIAMGILTYINNLKIPDSVYFFGELSLNGGLKYTKSAFIFTLHAHTTGITHIFLPESCAREASFFLDISVVPVTNLNQAVNYFKGEMDKDFIKLHKISRGKNGRDNEITDLNNTNKSKSETERCFGSGEFKFTDFDFSDVRGQRQAKRALEISVAGIHNIILLGAPGVGKTMLANKYKYMLPSLSREDHVEVLKIHSISNIVSDELLKYKIPPFRSPHHSISYVGMIGGGANLVPGEISLAHKGVLFLDEFPELSREVIEMLREPLESGYIRIVRNRNSYTFPAKFTLIASCNPCPCGFYGSKNKKCSCTPRQIMNYWKKISGPIMDRIDFQVRMETVDAEDMKRSRKKSPGGDYSASDGRSLEIENLRLRITNARDVQISERGTFNCYLNNNQVENYCNTCPEGERILDEAFIKFGLSVRSYYKILKISRTIADLENLGEIKTEHILEALQYRINA</sequence>
<dbReference type="AlphaFoldDB" id="A0A1F4UX39"/>
<dbReference type="InterPro" id="IPR004482">
    <property type="entry name" value="Mg_chelat-rel"/>
</dbReference>
<dbReference type="Pfam" id="PF13335">
    <property type="entry name" value="Mg_chelatase_C"/>
    <property type="match status" value="1"/>
</dbReference>
<dbReference type="PANTHER" id="PTHR32039">
    <property type="entry name" value="MAGNESIUM-CHELATASE SUBUNIT CHLI"/>
    <property type="match status" value="1"/>
</dbReference>
<dbReference type="PANTHER" id="PTHR32039:SF7">
    <property type="entry name" value="COMPETENCE PROTEIN COMM"/>
    <property type="match status" value="1"/>
</dbReference>
<evidence type="ECO:0000313" key="3">
    <source>
        <dbReference type="EMBL" id="OGC49508.1"/>
    </source>
</evidence>
<comment type="similarity">
    <text evidence="1">Belongs to the Mg-chelatase subunits D/I family. ComM subfamily.</text>
</comment>
<comment type="caution">
    <text evidence="3">The sequence shown here is derived from an EMBL/GenBank/DDBJ whole genome shotgun (WGS) entry which is preliminary data.</text>
</comment>
<dbReference type="SMART" id="SM00382">
    <property type="entry name" value="AAA"/>
    <property type="match status" value="1"/>
</dbReference>
<proteinExistence type="inferred from homology"/>
<dbReference type="Gene3D" id="3.30.230.10">
    <property type="match status" value="1"/>
</dbReference>
<dbReference type="InterPro" id="IPR014721">
    <property type="entry name" value="Ribsml_uS5_D2-typ_fold_subgr"/>
</dbReference>
<dbReference type="SUPFAM" id="SSF52540">
    <property type="entry name" value="P-loop containing nucleoside triphosphate hydrolases"/>
    <property type="match status" value="1"/>
</dbReference>
<dbReference type="Gene3D" id="3.40.50.300">
    <property type="entry name" value="P-loop containing nucleotide triphosphate hydrolases"/>
    <property type="match status" value="1"/>
</dbReference>
<dbReference type="InterPro" id="IPR020568">
    <property type="entry name" value="Ribosomal_Su5_D2-typ_SF"/>
</dbReference>
<evidence type="ECO:0000313" key="4">
    <source>
        <dbReference type="Proteomes" id="UP000177371"/>
    </source>
</evidence>
<evidence type="ECO:0000256" key="1">
    <source>
        <dbReference type="ARBA" id="ARBA00006354"/>
    </source>
</evidence>
<evidence type="ECO:0000259" key="2">
    <source>
        <dbReference type="SMART" id="SM00382"/>
    </source>
</evidence>
<dbReference type="InterPro" id="IPR003593">
    <property type="entry name" value="AAA+_ATPase"/>
</dbReference>
<dbReference type="Pfam" id="PF01078">
    <property type="entry name" value="Mg_chelatase"/>
    <property type="match status" value="1"/>
</dbReference>
<dbReference type="Pfam" id="PF13541">
    <property type="entry name" value="ChlI"/>
    <property type="match status" value="1"/>
</dbReference>
<dbReference type="InterPro" id="IPR045006">
    <property type="entry name" value="CHLI-like"/>
</dbReference>
<name>A0A1F4UX39_UNCKA</name>
<gene>
    <name evidence="3" type="ORF">A2W32_00740</name>
</gene>
<dbReference type="InterPro" id="IPR027417">
    <property type="entry name" value="P-loop_NTPase"/>
</dbReference>
<reference evidence="3 4" key="1">
    <citation type="journal article" date="2016" name="Nat. Commun.">
        <title>Thousands of microbial genomes shed light on interconnected biogeochemical processes in an aquifer system.</title>
        <authorList>
            <person name="Anantharaman K."/>
            <person name="Brown C.T."/>
            <person name="Hug L.A."/>
            <person name="Sharon I."/>
            <person name="Castelle C.J."/>
            <person name="Probst A.J."/>
            <person name="Thomas B.C."/>
            <person name="Singh A."/>
            <person name="Wilkins M.J."/>
            <person name="Karaoz U."/>
            <person name="Brodie E.L."/>
            <person name="Williams K.H."/>
            <person name="Hubbard S.S."/>
            <person name="Banfield J.F."/>
        </authorList>
    </citation>
    <scope>NUCLEOTIDE SEQUENCE [LARGE SCALE GENOMIC DNA]</scope>
</reference>
<dbReference type="NCBIfam" id="TIGR00368">
    <property type="entry name" value="YifB family Mg chelatase-like AAA ATPase"/>
    <property type="match status" value="1"/>
</dbReference>
<dbReference type="InterPro" id="IPR025158">
    <property type="entry name" value="Mg_chelat-rel_C"/>
</dbReference>
<dbReference type="Proteomes" id="UP000177371">
    <property type="component" value="Unassembled WGS sequence"/>
</dbReference>
<feature type="domain" description="AAA+ ATPase" evidence="2">
    <location>
        <begin position="239"/>
        <end position="422"/>
    </location>
</feature>
<dbReference type="SUPFAM" id="SSF54211">
    <property type="entry name" value="Ribosomal protein S5 domain 2-like"/>
    <property type="match status" value="1"/>
</dbReference>
<organism evidence="3 4">
    <name type="scientific">candidate division WWE3 bacterium RBG_16_37_10</name>
    <dbReference type="NCBI Taxonomy" id="1802610"/>
    <lineage>
        <taxon>Bacteria</taxon>
        <taxon>Katanobacteria</taxon>
    </lineage>
</organism>
<protein>
    <recommendedName>
        <fullName evidence="2">AAA+ ATPase domain-containing protein</fullName>
    </recommendedName>
</protein>
<dbReference type="InterPro" id="IPR000523">
    <property type="entry name" value="Mg_chelatse_chII-like_cat_dom"/>
</dbReference>
<dbReference type="CDD" id="cd00009">
    <property type="entry name" value="AAA"/>
    <property type="match status" value="1"/>
</dbReference>
<dbReference type="EMBL" id="MEUT01000050">
    <property type="protein sequence ID" value="OGC49508.1"/>
    <property type="molecule type" value="Genomic_DNA"/>
</dbReference>